<evidence type="ECO:0000256" key="1">
    <source>
        <dbReference type="ARBA" id="ARBA00004571"/>
    </source>
</evidence>
<dbReference type="InterPro" id="IPR010105">
    <property type="entry name" value="TonB_sidphr_rcpt"/>
</dbReference>
<dbReference type="Gene3D" id="2.40.170.20">
    <property type="entry name" value="TonB-dependent receptor, beta-barrel domain"/>
    <property type="match status" value="1"/>
</dbReference>
<keyword evidence="3 14" id="KW-0813">Transport</keyword>
<keyword evidence="12 19" id="KW-0675">Receptor</keyword>
<evidence type="ECO:0000313" key="20">
    <source>
        <dbReference type="Proteomes" id="UP001235664"/>
    </source>
</evidence>
<dbReference type="Gene3D" id="2.170.130.10">
    <property type="entry name" value="TonB-dependent receptor, plug domain"/>
    <property type="match status" value="1"/>
</dbReference>
<name>A0ABT9H9D3_9SPHN</name>
<dbReference type="Proteomes" id="UP001235664">
    <property type="component" value="Unassembled WGS sequence"/>
</dbReference>
<evidence type="ECO:0000256" key="5">
    <source>
        <dbReference type="ARBA" id="ARBA00022496"/>
    </source>
</evidence>
<comment type="subcellular location">
    <subcellularLocation>
        <location evidence="1 14">Cell outer membrane</location>
        <topology evidence="1 14">Multi-pass membrane protein</topology>
    </subcellularLocation>
</comment>
<evidence type="ECO:0000256" key="7">
    <source>
        <dbReference type="ARBA" id="ARBA00022729"/>
    </source>
</evidence>
<keyword evidence="10 15" id="KW-0798">TonB box</keyword>
<evidence type="ECO:0000256" key="13">
    <source>
        <dbReference type="ARBA" id="ARBA00023237"/>
    </source>
</evidence>
<keyword evidence="13 14" id="KW-0998">Cell outer membrane</keyword>
<evidence type="ECO:0000256" key="2">
    <source>
        <dbReference type="ARBA" id="ARBA00009810"/>
    </source>
</evidence>
<evidence type="ECO:0000259" key="18">
    <source>
        <dbReference type="Pfam" id="PF07715"/>
    </source>
</evidence>
<keyword evidence="9" id="KW-0406">Ion transport</keyword>
<dbReference type="PANTHER" id="PTHR32552">
    <property type="entry name" value="FERRICHROME IRON RECEPTOR-RELATED"/>
    <property type="match status" value="1"/>
</dbReference>
<dbReference type="Pfam" id="PF00593">
    <property type="entry name" value="TonB_dep_Rec_b-barrel"/>
    <property type="match status" value="1"/>
</dbReference>
<evidence type="ECO:0000256" key="11">
    <source>
        <dbReference type="ARBA" id="ARBA00023136"/>
    </source>
</evidence>
<dbReference type="InterPro" id="IPR036942">
    <property type="entry name" value="Beta-barrel_TonB_sf"/>
</dbReference>
<keyword evidence="5" id="KW-0410">Iron transport</keyword>
<evidence type="ECO:0000313" key="19">
    <source>
        <dbReference type="EMBL" id="MDP4539930.1"/>
    </source>
</evidence>
<keyword evidence="4 14" id="KW-1134">Transmembrane beta strand</keyword>
<feature type="chain" id="PRO_5045645131" evidence="16">
    <location>
        <begin position="30"/>
        <end position="718"/>
    </location>
</feature>
<feature type="domain" description="TonB-dependent receptor plug" evidence="18">
    <location>
        <begin position="58"/>
        <end position="156"/>
    </location>
</feature>
<evidence type="ECO:0000256" key="6">
    <source>
        <dbReference type="ARBA" id="ARBA00022692"/>
    </source>
</evidence>
<organism evidence="19 20">
    <name type="scientific">Qipengyuania benthica</name>
    <dbReference type="NCBI Taxonomy" id="3067651"/>
    <lineage>
        <taxon>Bacteria</taxon>
        <taxon>Pseudomonadati</taxon>
        <taxon>Pseudomonadota</taxon>
        <taxon>Alphaproteobacteria</taxon>
        <taxon>Sphingomonadales</taxon>
        <taxon>Erythrobacteraceae</taxon>
        <taxon>Qipengyuania</taxon>
    </lineage>
</organism>
<feature type="domain" description="TonB-dependent receptor-like beta-barrel" evidence="17">
    <location>
        <begin position="246"/>
        <end position="687"/>
    </location>
</feature>
<comment type="similarity">
    <text evidence="2 14 15">Belongs to the TonB-dependent receptor family.</text>
</comment>
<keyword evidence="7 16" id="KW-0732">Signal</keyword>
<reference evidence="19 20" key="1">
    <citation type="submission" date="2023-08" db="EMBL/GenBank/DDBJ databases">
        <title>genomic of DY56.</title>
        <authorList>
            <person name="Wang Y."/>
        </authorList>
    </citation>
    <scope>NUCLEOTIDE SEQUENCE [LARGE SCALE GENOMIC DNA]</scope>
    <source>
        <strain evidence="19 20">DY56-A-20</strain>
    </source>
</reference>
<evidence type="ECO:0000256" key="12">
    <source>
        <dbReference type="ARBA" id="ARBA00023170"/>
    </source>
</evidence>
<comment type="caution">
    <text evidence="19">The sequence shown here is derived from an EMBL/GenBank/DDBJ whole genome shotgun (WGS) entry which is preliminary data.</text>
</comment>
<dbReference type="InterPro" id="IPR000531">
    <property type="entry name" value="Beta-barrel_TonB"/>
</dbReference>
<proteinExistence type="inferred from homology"/>
<sequence>MTRSTFTRTSAPFLALGCVGFIASAPATAETGIDPDGSIVVTGERTDELSIDQATAPILDTPRTINVVTEEALEQTASYSFEEALRMVPGITLGAGEGGTAAADIPLIRGVDATGDVFVDGARDLGSQTRETFAVERIEVFKGPSGALGGRGAAAGGINLVSKTARAGDFASATGSVGTSDLYRVTADVNRQLGDRVAVRIVGLFHDSETPGRDAIYDDRWGISPSIAYGIGTDTIASLTHYHFEGDQLPDYGIPLTSRGQLGDGRRVPADVDYDNFYGLLARDFQNTRVDTTTFQFDHDLGNGWSASALLRYSSSAIDYIVTNPDDSAGNVADGLVWRATKSRNSDTQSMAGNANISGEFATGSILHNLSIGAEYGWADTRNLNYSVDTGNRSCPPAAIAAFNCTDLSNPDPLDPWSGAITPASTPSLSEAEDISIYAFDSATLIPELIVTAGVRYTDYRASGSGAGRGGPFSGSVETDFVSWQAGAIYKPVPWASIYASYANAKNPPGTDVGAGSGNIAISNDTYAPQETENYEVGAKADLFGGALQLSASAFRVDRNNIIDTDALGEVVEIIDAARIEGFEVGATGRVGALSLFGGYTFVDSELTGDTASAGNRLPNTPRHNLALTASVEVSDRFGFGGGVYHQSGRFADTTNLISADGYVRFDAFATYEFNPNLALRVNVKNVGDERYITKLRNPHFAVPANGRQAIVSLTAKY</sequence>
<keyword evidence="8" id="KW-0408">Iron</keyword>
<evidence type="ECO:0000259" key="17">
    <source>
        <dbReference type="Pfam" id="PF00593"/>
    </source>
</evidence>
<gene>
    <name evidence="19" type="ORF">Q9K01_09865</name>
</gene>
<dbReference type="NCBIfam" id="TIGR01783">
    <property type="entry name" value="TonB-siderophor"/>
    <property type="match status" value="1"/>
</dbReference>
<evidence type="ECO:0000256" key="4">
    <source>
        <dbReference type="ARBA" id="ARBA00022452"/>
    </source>
</evidence>
<protein>
    <submittedName>
        <fullName evidence="19">TonB-dependent siderophore receptor</fullName>
    </submittedName>
</protein>
<dbReference type="RefSeq" id="WP_305930078.1">
    <property type="nucleotide sequence ID" value="NZ_JAVAIL010000003.1"/>
</dbReference>
<evidence type="ECO:0000256" key="14">
    <source>
        <dbReference type="PROSITE-ProRule" id="PRU01360"/>
    </source>
</evidence>
<evidence type="ECO:0000256" key="16">
    <source>
        <dbReference type="SAM" id="SignalP"/>
    </source>
</evidence>
<dbReference type="EMBL" id="JAVAIL010000003">
    <property type="protein sequence ID" value="MDP4539930.1"/>
    <property type="molecule type" value="Genomic_DNA"/>
</dbReference>
<dbReference type="InterPro" id="IPR039426">
    <property type="entry name" value="TonB-dep_rcpt-like"/>
</dbReference>
<accession>A0ABT9H9D3</accession>
<evidence type="ECO:0000256" key="3">
    <source>
        <dbReference type="ARBA" id="ARBA00022448"/>
    </source>
</evidence>
<dbReference type="InterPro" id="IPR037066">
    <property type="entry name" value="Plug_dom_sf"/>
</dbReference>
<evidence type="ECO:0000256" key="10">
    <source>
        <dbReference type="ARBA" id="ARBA00023077"/>
    </source>
</evidence>
<evidence type="ECO:0000256" key="15">
    <source>
        <dbReference type="RuleBase" id="RU003357"/>
    </source>
</evidence>
<evidence type="ECO:0000256" key="9">
    <source>
        <dbReference type="ARBA" id="ARBA00023065"/>
    </source>
</evidence>
<dbReference type="InterPro" id="IPR012910">
    <property type="entry name" value="Plug_dom"/>
</dbReference>
<dbReference type="CDD" id="cd01347">
    <property type="entry name" value="ligand_gated_channel"/>
    <property type="match status" value="1"/>
</dbReference>
<dbReference type="PANTHER" id="PTHR32552:SF89">
    <property type="entry name" value="CATECHOLATE SIDEROPHORE RECEPTOR FIU"/>
    <property type="match status" value="1"/>
</dbReference>
<feature type="signal peptide" evidence="16">
    <location>
        <begin position="1"/>
        <end position="29"/>
    </location>
</feature>
<keyword evidence="6 14" id="KW-0812">Transmembrane</keyword>
<dbReference type="Pfam" id="PF07715">
    <property type="entry name" value="Plug"/>
    <property type="match status" value="1"/>
</dbReference>
<keyword evidence="11 14" id="KW-0472">Membrane</keyword>
<evidence type="ECO:0000256" key="8">
    <source>
        <dbReference type="ARBA" id="ARBA00023004"/>
    </source>
</evidence>
<keyword evidence="20" id="KW-1185">Reference proteome</keyword>
<dbReference type="PROSITE" id="PS52016">
    <property type="entry name" value="TONB_DEPENDENT_REC_3"/>
    <property type="match status" value="1"/>
</dbReference>
<dbReference type="SUPFAM" id="SSF56935">
    <property type="entry name" value="Porins"/>
    <property type="match status" value="1"/>
</dbReference>